<dbReference type="RefSeq" id="WP_166636122.1">
    <property type="nucleotide sequence ID" value="NZ_BJUE01000023.1"/>
</dbReference>
<protein>
    <submittedName>
        <fullName evidence="3">Nuclease-like protein</fullName>
    </submittedName>
    <submittedName>
        <fullName evidence="2">Nuclease-related domain</fullName>
    </submittedName>
</protein>
<accession>A0A8B4QAF4</accession>
<dbReference type="EMBL" id="SNZG01000028">
    <property type="protein sequence ID" value="TDR35771.1"/>
    <property type="molecule type" value="Genomic_DNA"/>
</dbReference>
<keyword evidence="5" id="KW-1185">Reference proteome</keyword>
<gene>
    <name evidence="3" type="ORF">DFR61_1281</name>
    <name evidence="2" type="ORF">NCTC10597_01368</name>
</gene>
<reference evidence="3 5" key="2">
    <citation type="submission" date="2019-03" db="EMBL/GenBank/DDBJ databases">
        <title>Genomic Encyclopedia of Type Strains, Phase IV (KMG-IV): sequencing the most valuable type-strain genomes for metagenomic binning, comparative biology and taxonomic classification.</title>
        <authorList>
            <person name="Goeker M."/>
        </authorList>
    </citation>
    <scope>NUCLEOTIDE SEQUENCE [LARGE SCALE GENOMIC DNA]</scope>
    <source>
        <strain evidence="3 5">DSM 20580</strain>
    </source>
</reference>
<dbReference type="Proteomes" id="UP000254330">
    <property type="component" value="Unassembled WGS sequence"/>
</dbReference>
<evidence type="ECO:0000313" key="5">
    <source>
        <dbReference type="Proteomes" id="UP000294641"/>
    </source>
</evidence>
<dbReference type="InterPro" id="IPR011528">
    <property type="entry name" value="NERD"/>
</dbReference>
<name>A0A8B4QAF4_9BACL</name>
<reference evidence="2 4" key="1">
    <citation type="submission" date="2018-06" db="EMBL/GenBank/DDBJ databases">
        <authorList>
            <consortium name="Pathogen Informatics"/>
            <person name="Doyle S."/>
        </authorList>
    </citation>
    <scope>NUCLEOTIDE SEQUENCE [LARGE SCALE GENOMIC DNA]</scope>
    <source>
        <strain evidence="2 4">NCTC10597</strain>
    </source>
</reference>
<dbReference type="Proteomes" id="UP000294641">
    <property type="component" value="Unassembled WGS sequence"/>
</dbReference>
<dbReference type="AlphaFoldDB" id="A0A8B4QAF4"/>
<dbReference type="Pfam" id="PF08378">
    <property type="entry name" value="NERD"/>
    <property type="match status" value="1"/>
</dbReference>
<evidence type="ECO:0000313" key="3">
    <source>
        <dbReference type="EMBL" id="TDR35771.1"/>
    </source>
</evidence>
<proteinExistence type="predicted"/>
<evidence type="ECO:0000259" key="1">
    <source>
        <dbReference type="PROSITE" id="PS50965"/>
    </source>
</evidence>
<dbReference type="PROSITE" id="PS50965">
    <property type="entry name" value="NERD"/>
    <property type="match status" value="1"/>
</dbReference>
<evidence type="ECO:0000313" key="2">
    <source>
        <dbReference type="EMBL" id="STX09675.1"/>
    </source>
</evidence>
<sequence length="225" mass="26365">MFWITVGIIACLLAWLYHKQQPIKSILMEEEMIDHLTNEEKGRVGEEEIAQFLKKLPGKFLLYNNFYLPIDAEKNTEIDLLMVHEKGIFVFESKNYAGVIEGVSHDHFWTKSFSATYNQRFYNPIKQNDTHIRALKNIIGPYEVFNIVVFGREASLKVESMPTPDVYVCKITQLEFLYDLLGILPKQISLEIIRDELVQIEPVDWEMKQQHIERLQSRYGHKAIS</sequence>
<dbReference type="EMBL" id="UGNP01000001">
    <property type="protein sequence ID" value="STX09675.1"/>
    <property type="molecule type" value="Genomic_DNA"/>
</dbReference>
<comment type="caution">
    <text evidence="2">The sequence shown here is derived from an EMBL/GenBank/DDBJ whole genome shotgun (WGS) entry which is preliminary data.</text>
</comment>
<organism evidence="2 4">
    <name type="scientific">Kurthia zopfii</name>
    <dbReference type="NCBI Taxonomy" id="1650"/>
    <lineage>
        <taxon>Bacteria</taxon>
        <taxon>Bacillati</taxon>
        <taxon>Bacillota</taxon>
        <taxon>Bacilli</taxon>
        <taxon>Bacillales</taxon>
        <taxon>Caryophanaceae</taxon>
        <taxon>Kurthia</taxon>
    </lineage>
</organism>
<feature type="domain" description="NERD" evidence="1">
    <location>
        <begin position="41"/>
        <end position="158"/>
    </location>
</feature>
<evidence type="ECO:0000313" key="4">
    <source>
        <dbReference type="Proteomes" id="UP000254330"/>
    </source>
</evidence>